<dbReference type="Gene3D" id="3.90.260.10">
    <property type="entry name" value="Transglutaminase-like"/>
    <property type="match status" value="1"/>
</dbReference>
<dbReference type="InterPro" id="IPR002931">
    <property type="entry name" value="Transglutaminase-like"/>
</dbReference>
<evidence type="ECO:0000313" key="5">
    <source>
        <dbReference type="Proteomes" id="UP001529510"/>
    </source>
</evidence>
<dbReference type="EMBL" id="JAMKFB020000712">
    <property type="protein sequence ID" value="KAL0148111.1"/>
    <property type="molecule type" value="Genomic_DNA"/>
</dbReference>
<dbReference type="SMART" id="SM00460">
    <property type="entry name" value="TGc"/>
    <property type="match status" value="1"/>
</dbReference>
<proteinExistence type="predicted"/>
<keyword evidence="1" id="KW-0808">Transferase</keyword>
<dbReference type="InterPro" id="IPR036238">
    <property type="entry name" value="Transglutaminase_C_sf"/>
</dbReference>
<dbReference type="InterPro" id="IPR036985">
    <property type="entry name" value="Transglutaminase-like_sf"/>
</dbReference>
<dbReference type="GO" id="GO:0003810">
    <property type="term" value="F:protein-glutamine gamma-glutamyltransferase activity"/>
    <property type="evidence" value="ECO:0007669"/>
    <property type="project" value="UniProtKB-EC"/>
</dbReference>
<dbReference type="AlphaFoldDB" id="A0ABD0MHZ4"/>
<dbReference type="PANTHER" id="PTHR11590">
    <property type="entry name" value="PROTEIN-GLUTAMINE GAMMA-GLUTAMYLTRANSFERASE"/>
    <property type="match status" value="1"/>
</dbReference>
<protein>
    <recommendedName>
        <fullName evidence="2">protein-glutamine gamma-glutamyltransferase</fullName>
        <ecNumber evidence="2">2.3.2.13</ecNumber>
    </recommendedName>
</protein>
<dbReference type="EC" id="2.3.2.13" evidence="2"/>
<dbReference type="SUPFAM" id="SSF49309">
    <property type="entry name" value="Transglutaminase, two C-terminal domains"/>
    <property type="match status" value="2"/>
</dbReference>
<dbReference type="InterPro" id="IPR050779">
    <property type="entry name" value="Transglutaminase"/>
</dbReference>
<evidence type="ECO:0000259" key="3">
    <source>
        <dbReference type="SMART" id="SM00460"/>
    </source>
</evidence>
<evidence type="ECO:0000313" key="4">
    <source>
        <dbReference type="EMBL" id="KAL0148111.1"/>
    </source>
</evidence>
<comment type="caution">
    <text evidence="4">The sequence shown here is derived from an EMBL/GenBank/DDBJ whole genome shotgun (WGS) entry which is preliminary data.</text>
</comment>
<dbReference type="InterPro" id="IPR013783">
    <property type="entry name" value="Ig-like_fold"/>
</dbReference>
<keyword evidence="1" id="KW-0012">Acyltransferase</keyword>
<sequence length="809" mass="89768">MRLLLPGNEPLGTFMEYVEWVILHKDSLFIISCHDTRARTNGRAPEPSKPSLTRCMSRLLVDPTSSTAAEEIVLIDWESECFLPVSFPCTKSASPSTTLLESVLPPSPETFILPLLPLHLYSASSSALSLWFLFCSSAPPHHLGPSGLQLHPGMRIPWLYLRPLSTGLHLSFLIFQLLLCATIHWLHWVPSVLSIILTDLPQPRSSTPLAVPHPSIPLAPSGFSFSLSPPWFSLPPALPWPVEPPSPPQSHETGALPWPTSPQLSLWICIYIASPESPPPLTPSQSVIPLCSPVTLPWLCPPSTLHLALMMGVQPWLILPSSLLWLLQHLLSPSPAIVSSLAPPVISSCHLLCDGSLGQPSLGHASLFSSMCTSRAPTLPPPLDLWKLVGYVQSWHSPHILERIMKVEEHRLDTDSVGSSLGLPPQGCQNSVLAGRCPAEFRSSLPQHTCREVSSMPSKSLISLFRCLGIPTQCVTNFESAHDTDVSLTTDVYLDENYEPIEALNQDSVWNFHVWNDCWMARPDLPEGLGGWQVVDATPQETSQGVFRCGPASVTAIRNGQVYLKHDTTFVFAEVNSDKVYWQRTADGTFTPVKVKKKAIGRCISTKAVGSDDREDITHPYKYPEDSEEERIAVETACKYGSKAGIYNVSSVNDVTIYITMDGEEPQLGADAKLAIMVKNTSSEVRTFNLHGQVVVMYYTGVYKATVKKDQIPVELQPNEVESVEWCLRYDDYKNQLVDQAMLMLTVTGRVNETKQVLATQFRFRLRTSDLIIKPEEDAVVGKETKVTVIFRNPLQLMLKNVKFRFKLL</sequence>
<dbReference type="FunFam" id="2.60.40.10:FF:000171">
    <property type="entry name" value="protein-glutamine gamma-glutamyltransferase 6"/>
    <property type="match status" value="1"/>
</dbReference>
<dbReference type="Pfam" id="PF01841">
    <property type="entry name" value="Transglut_core"/>
    <property type="match status" value="1"/>
</dbReference>
<accession>A0ABD0MHZ4</accession>
<dbReference type="Pfam" id="PF00927">
    <property type="entry name" value="Transglut_C"/>
    <property type="match status" value="1"/>
</dbReference>
<evidence type="ECO:0000256" key="1">
    <source>
        <dbReference type="ARBA" id="ARBA00023315"/>
    </source>
</evidence>
<evidence type="ECO:0000256" key="2">
    <source>
        <dbReference type="ARBA" id="ARBA00024222"/>
    </source>
</evidence>
<name>A0ABD0MHZ4_CIRMR</name>
<dbReference type="SUPFAM" id="SSF54001">
    <property type="entry name" value="Cysteine proteinases"/>
    <property type="match status" value="1"/>
</dbReference>
<dbReference type="InterPro" id="IPR008958">
    <property type="entry name" value="Transglutaminase_C"/>
</dbReference>
<gene>
    <name evidence="4" type="ORF">M9458_056581</name>
</gene>
<dbReference type="Proteomes" id="UP001529510">
    <property type="component" value="Unassembled WGS sequence"/>
</dbReference>
<organism evidence="4 5">
    <name type="scientific">Cirrhinus mrigala</name>
    <name type="common">Mrigala</name>
    <dbReference type="NCBI Taxonomy" id="683832"/>
    <lineage>
        <taxon>Eukaryota</taxon>
        <taxon>Metazoa</taxon>
        <taxon>Chordata</taxon>
        <taxon>Craniata</taxon>
        <taxon>Vertebrata</taxon>
        <taxon>Euteleostomi</taxon>
        <taxon>Actinopterygii</taxon>
        <taxon>Neopterygii</taxon>
        <taxon>Teleostei</taxon>
        <taxon>Ostariophysi</taxon>
        <taxon>Cypriniformes</taxon>
        <taxon>Cyprinidae</taxon>
        <taxon>Labeoninae</taxon>
        <taxon>Labeonini</taxon>
        <taxon>Cirrhinus</taxon>
    </lineage>
</organism>
<keyword evidence="5" id="KW-1185">Reference proteome</keyword>
<dbReference type="Gene3D" id="2.60.40.10">
    <property type="entry name" value="Immunoglobulins"/>
    <property type="match status" value="1"/>
</dbReference>
<dbReference type="InterPro" id="IPR038765">
    <property type="entry name" value="Papain-like_cys_pep_sf"/>
</dbReference>
<reference evidence="4 5" key="1">
    <citation type="submission" date="2024-05" db="EMBL/GenBank/DDBJ databases">
        <title>Genome sequencing and assembly of Indian major carp, Cirrhinus mrigala (Hamilton, 1822).</title>
        <authorList>
            <person name="Mohindra V."/>
            <person name="Chowdhury L.M."/>
            <person name="Lal K."/>
            <person name="Jena J.K."/>
        </authorList>
    </citation>
    <scope>NUCLEOTIDE SEQUENCE [LARGE SCALE GENOMIC DNA]</scope>
    <source>
        <strain evidence="4">CM1030</strain>
        <tissue evidence="4">Blood</tissue>
    </source>
</reference>
<feature type="domain" description="Transglutaminase-like" evidence="3">
    <location>
        <begin position="444"/>
        <end position="539"/>
    </location>
</feature>
<dbReference type="PANTHER" id="PTHR11590:SF49">
    <property type="entry name" value="PROTEIN-GLUTAMINE GAMMA-GLUTAMYLTRANSFERASE K"/>
    <property type="match status" value="1"/>
</dbReference>